<comment type="caution">
    <text evidence="2">The sequence shown here is derived from an EMBL/GenBank/DDBJ whole genome shotgun (WGS) entry which is preliminary data.</text>
</comment>
<dbReference type="Gene3D" id="3.30.429.10">
    <property type="entry name" value="Macrophage Migration Inhibitory Factor"/>
    <property type="match status" value="1"/>
</dbReference>
<dbReference type="InterPro" id="IPR014347">
    <property type="entry name" value="Tautomerase/MIF_sf"/>
</dbReference>
<reference evidence="2 3" key="1">
    <citation type="journal article" date="2017" name="Biotechnol. Biofuels">
        <title>Differential beta-glucosidase expression as a function of carbon source availability in Talaromyces amestolkiae: a genomic and proteomic approach.</title>
        <authorList>
            <person name="de Eugenio L.I."/>
            <person name="Mendez-Liter J.A."/>
            <person name="Nieto-Dominguez M."/>
            <person name="Alonso L."/>
            <person name="Gil-Munoz J."/>
            <person name="Barriuso J."/>
            <person name="Prieto A."/>
            <person name="Martinez M.J."/>
        </authorList>
    </citation>
    <scope>NUCLEOTIDE SEQUENCE [LARGE SCALE GENOMIC DNA]</scope>
    <source>
        <strain evidence="2 3">CIB</strain>
    </source>
</reference>
<gene>
    <name evidence="2" type="ORF">BHQ10_006519</name>
</gene>
<accession>A0A364L3W9</accession>
<evidence type="ECO:0000313" key="3">
    <source>
        <dbReference type="Proteomes" id="UP000249363"/>
    </source>
</evidence>
<name>A0A364L3W9_TALAM</name>
<dbReference type="EMBL" id="MIKG01000012">
    <property type="protein sequence ID" value="RAO70507.1"/>
    <property type="molecule type" value="Genomic_DNA"/>
</dbReference>
<dbReference type="Proteomes" id="UP000249363">
    <property type="component" value="Unassembled WGS sequence"/>
</dbReference>
<dbReference type="RefSeq" id="XP_040735023.1">
    <property type="nucleotide sequence ID" value="XM_040879114.1"/>
</dbReference>
<proteinExistence type="predicted"/>
<dbReference type="AlphaFoldDB" id="A0A364L3W9"/>
<organism evidence="2 3">
    <name type="scientific">Talaromyces amestolkiae</name>
    <dbReference type="NCBI Taxonomy" id="1196081"/>
    <lineage>
        <taxon>Eukaryota</taxon>
        <taxon>Fungi</taxon>
        <taxon>Dikarya</taxon>
        <taxon>Ascomycota</taxon>
        <taxon>Pezizomycotina</taxon>
        <taxon>Eurotiomycetes</taxon>
        <taxon>Eurotiomycetidae</taxon>
        <taxon>Eurotiales</taxon>
        <taxon>Trichocomaceae</taxon>
        <taxon>Talaromyces</taxon>
        <taxon>Talaromyces sect. Talaromyces</taxon>
    </lineage>
</organism>
<dbReference type="OrthoDB" id="9981319at2759"/>
<dbReference type="InterPro" id="IPR028116">
    <property type="entry name" value="Cis-CaaD-like"/>
</dbReference>
<feature type="domain" description="Tautomerase cis-CaaD-like" evidence="1">
    <location>
        <begin position="1"/>
        <end position="133"/>
    </location>
</feature>
<dbReference type="GeneID" id="63795735"/>
<evidence type="ECO:0000259" key="1">
    <source>
        <dbReference type="Pfam" id="PF14832"/>
    </source>
</evidence>
<keyword evidence="3" id="KW-1185">Reference proteome</keyword>
<sequence length="166" mass="19178">MPLYEVIHAIPLTEKQQDELAEAITVIHTTAFDVLRLFVNVRFVDASSLNTYIAGKRRKANHIRAAVRLGSRTHEEFLTLCRSIEEAWNRIIYEPAKSEQNRYKLQTLVLTPFNLIGIEAGFEKPIAGEDGNWLKKHWDEFRQKANEGDEDFIQVVKEAEERGLLK</sequence>
<protein>
    <recommendedName>
        <fullName evidence="1">Tautomerase cis-CaaD-like domain-containing protein</fullName>
    </recommendedName>
</protein>
<dbReference type="Pfam" id="PF14832">
    <property type="entry name" value="Tautomerase_3"/>
    <property type="match status" value="1"/>
</dbReference>
<evidence type="ECO:0000313" key="2">
    <source>
        <dbReference type="EMBL" id="RAO70507.1"/>
    </source>
</evidence>